<evidence type="ECO:0000256" key="7">
    <source>
        <dbReference type="SAM" id="Coils"/>
    </source>
</evidence>
<evidence type="ECO:0000256" key="6">
    <source>
        <dbReference type="ARBA" id="ARBA00023212"/>
    </source>
</evidence>
<gene>
    <name evidence="10" type="ORF">FQA47_018651</name>
</gene>
<feature type="compositionally biased region" description="Low complexity" evidence="8">
    <location>
        <begin position="513"/>
        <end position="528"/>
    </location>
</feature>
<reference evidence="10" key="1">
    <citation type="journal article" name="BMC Genomics">
        <title>Long-read sequencing and de novo genome assembly of marine medaka (Oryzias melastigma).</title>
        <authorList>
            <person name="Liang P."/>
            <person name="Saqib H.S.A."/>
            <person name="Ni X."/>
            <person name="Shen Y."/>
        </authorList>
    </citation>
    <scope>NUCLEOTIDE SEQUENCE</scope>
    <source>
        <strain evidence="10">Bigg-433</strain>
    </source>
</reference>
<evidence type="ECO:0000256" key="4">
    <source>
        <dbReference type="ARBA" id="ARBA00022553"/>
    </source>
</evidence>
<feature type="compositionally biased region" description="Basic and acidic residues" evidence="8">
    <location>
        <begin position="232"/>
        <end position="259"/>
    </location>
</feature>
<proteinExistence type="inferred from homology"/>
<feature type="region of interest" description="Disordered" evidence="8">
    <location>
        <begin position="468"/>
        <end position="584"/>
    </location>
</feature>
<feature type="compositionally biased region" description="Polar residues" evidence="8">
    <location>
        <begin position="30"/>
        <end position="42"/>
    </location>
</feature>
<comment type="subcellular location">
    <subcellularLocation>
        <location evidence="1">Cytoplasm</location>
        <location evidence="1">Cytoskeleton</location>
    </subcellularLocation>
</comment>
<dbReference type="GO" id="GO:0007097">
    <property type="term" value="P:nuclear migration"/>
    <property type="evidence" value="ECO:0007669"/>
    <property type="project" value="TreeGrafter"/>
</dbReference>
<feature type="compositionally biased region" description="Basic and acidic residues" evidence="8">
    <location>
        <begin position="919"/>
        <end position="933"/>
    </location>
</feature>
<feature type="compositionally biased region" description="Pro residues" evidence="8">
    <location>
        <begin position="660"/>
        <end position="671"/>
    </location>
</feature>
<keyword evidence="3" id="KW-0963">Cytoplasm</keyword>
<evidence type="ECO:0000256" key="3">
    <source>
        <dbReference type="ARBA" id="ARBA00022490"/>
    </source>
</evidence>
<feature type="region of interest" description="Disordered" evidence="8">
    <location>
        <begin position="706"/>
        <end position="936"/>
    </location>
</feature>
<feature type="compositionally biased region" description="Basic residues" evidence="8">
    <location>
        <begin position="718"/>
        <end position="736"/>
    </location>
</feature>
<dbReference type="PANTHER" id="PTHR13924:SF11">
    <property type="entry name" value="TRANSFORMING ACIDIC COILED-COIL-CONTAINING PROTEIN 2"/>
    <property type="match status" value="1"/>
</dbReference>
<evidence type="ECO:0000313" key="10">
    <source>
        <dbReference type="EMBL" id="KAF6723665.1"/>
    </source>
</evidence>
<feature type="compositionally biased region" description="Acidic residues" evidence="8">
    <location>
        <begin position="260"/>
        <end position="278"/>
    </location>
</feature>
<comment type="caution">
    <text evidence="10">The sequence shown here is derived from an EMBL/GenBank/DDBJ whole genome shotgun (WGS) entry which is preliminary data.</text>
</comment>
<feature type="compositionally biased region" description="Pro residues" evidence="8">
    <location>
        <begin position="739"/>
        <end position="753"/>
    </location>
</feature>
<accession>A0A834F3Q4</accession>
<feature type="compositionally biased region" description="Low complexity" evidence="8">
    <location>
        <begin position="815"/>
        <end position="830"/>
    </location>
</feature>
<feature type="coiled-coil region" evidence="7">
    <location>
        <begin position="1138"/>
        <end position="1172"/>
    </location>
</feature>
<feature type="compositionally biased region" description="Polar residues" evidence="8">
    <location>
        <begin position="169"/>
        <end position="185"/>
    </location>
</feature>
<feature type="compositionally biased region" description="Basic and acidic residues" evidence="8">
    <location>
        <begin position="127"/>
        <end position="138"/>
    </location>
</feature>
<comment type="similarity">
    <text evidence="2">Belongs to the TACC family.</text>
</comment>
<dbReference type="GO" id="GO:0021987">
    <property type="term" value="P:cerebral cortex development"/>
    <property type="evidence" value="ECO:0007669"/>
    <property type="project" value="TreeGrafter"/>
</dbReference>
<dbReference type="AlphaFoldDB" id="A0A834F3Q4"/>
<feature type="region of interest" description="Disordered" evidence="8">
    <location>
        <begin position="601"/>
        <end position="632"/>
    </location>
</feature>
<feature type="compositionally biased region" description="Low complexity" evidence="8">
    <location>
        <begin position="108"/>
        <end position="121"/>
    </location>
</feature>
<feature type="compositionally biased region" description="Polar residues" evidence="8">
    <location>
        <begin position="401"/>
        <end position="412"/>
    </location>
</feature>
<evidence type="ECO:0000256" key="8">
    <source>
        <dbReference type="SAM" id="MobiDB-lite"/>
    </source>
</evidence>
<feature type="compositionally biased region" description="Polar residues" evidence="8">
    <location>
        <begin position="781"/>
        <end position="794"/>
    </location>
</feature>
<keyword evidence="4" id="KW-0597">Phosphoprotein</keyword>
<sequence length="1189" mass="129650">MGNESSTPEALPEEGAPENVILFPPEDNQIESSQTEAQSLSGRDNKARLTRAPSSPPSSPVLPDVPVITGVEEGRGAAEDQEDQEELEFPHDLLPSLDFSSELNIWESSLGPLPSLDSPQLTFLTPSEEKDGLLREEQIPPPDQAAEETPENSESLNQLNRLVDLPESLENTVDLPQQTAAQNSELLEEATEQSKLSEPTKSEVPPEKLQGSEWRPSEAADNRAEVIIPTETVKRIPTDQEEVLHEKTPKFEDQEKNQPEEPEDVSPPELVETAEEALELQHGGSPLAEQADGGHPEPPTPQPCLSAFPTHLQDATEPFTLLPCEALPTPPSCFLPPATTPPPLADHPEDLCSSSAAPCNVLLRSSDSDGAFETPESTTPVKAASPVDPHEERVTSDDPGENTSAGDSTSATADPRCSSPPTGFDENKPIAASGSYNIDCFAGDSTSHTLTRSLSLQGGELDSSSLVDESALGGFRPHSESFSVGTDSAPATLRRPKKTRSGSVKKKPLLRQNSNPESPRPTSTSSTPEIKKTKSRTESPLQAQEEAEGGPASPGGTLQRVRRGRVETPPPLLEETNDTSAKEKVDVSALPLCQEEAALPCSLTEKEESPIPPSASYQWDPENFDNINPFKTGGSKIANSPVLNRKDPVGCVASSLSESPPIPPLEPRLPIPPAALEHQVLNPEEQPILPKPQSVRLEFDYSEESCEASHQASLPVKKVGKKPGAKMPIRKPKTLLKKAPPPQEVLDNNPPPTHNGNEEEIPIHKGSYNFESDKWEDPNFNPFTTKKSISNSPKMSRGPYSFDPNSLDDSTDPFKSSSKVGSSPPKASASFDVTTNDYDNDNDNDNIGELDNQNQNKPIKKKKTPIKSNTFRVKRSPKKSPLSDTSQEPADESSSLHPQDDHATDEEKLASSTSHKWGPLHDVDSDLSSDQHDFPLPCDIASFVNENRLPQETPVQDYEIEYMEKIGSASPPLSTKKPSLYLKLDSVSDSLAQNTLGSESSSPCTGSFEEMEAQISAGMKTPVLSSRPGPEGSAGEKGRKRESDALSRTQSTERDEQEELVLAALRLEALQVAKNISQCPSLCNVTPQQHRDFSSSLESDVPKSSLYSRTGTISYIEGESPHLPRELDHSLGIAREEIVTKEKEVLEWKRKYEESRQEVVEMRRIVAEYEKTIAQMIGEFFFFLTRRKN</sequence>
<evidence type="ECO:0000256" key="2">
    <source>
        <dbReference type="ARBA" id="ARBA00009423"/>
    </source>
</evidence>
<dbReference type="GO" id="GO:0005737">
    <property type="term" value="C:cytoplasm"/>
    <property type="evidence" value="ECO:0007669"/>
    <property type="project" value="TreeGrafter"/>
</dbReference>
<name>A0A834F3Q4_ORYME</name>
<keyword evidence="5 7" id="KW-0175">Coiled coil</keyword>
<feature type="region of interest" description="Disordered" evidence="8">
    <location>
        <begin position="108"/>
        <end position="311"/>
    </location>
</feature>
<feature type="compositionally biased region" description="Basic and acidic residues" evidence="8">
    <location>
        <begin position="1034"/>
        <end position="1045"/>
    </location>
</feature>
<dbReference type="Proteomes" id="UP000646548">
    <property type="component" value="Unassembled WGS sequence"/>
</dbReference>
<feature type="domain" description="Transforming acidic coiled-coil-containing protein C-terminal" evidence="9">
    <location>
        <begin position="1125"/>
        <end position="1179"/>
    </location>
</feature>
<feature type="region of interest" description="Disordered" evidence="8">
    <location>
        <begin position="365"/>
        <end position="444"/>
    </location>
</feature>
<feature type="compositionally biased region" description="Basic and acidic residues" evidence="8">
    <location>
        <begin position="215"/>
        <end position="224"/>
    </location>
</feature>
<feature type="compositionally biased region" description="Basic residues" evidence="8">
    <location>
        <begin position="494"/>
        <end position="509"/>
    </location>
</feature>
<dbReference type="GO" id="GO:0007052">
    <property type="term" value="P:mitotic spindle organization"/>
    <property type="evidence" value="ECO:0007669"/>
    <property type="project" value="InterPro"/>
</dbReference>
<dbReference type="InterPro" id="IPR039915">
    <property type="entry name" value="TACC"/>
</dbReference>
<protein>
    <submittedName>
        <fullName evidence="10">Transforming acidic coiled-coil-containing protein 2</fullName>
    </submittedName>
</protein>
<feature type="compositionally biased region" description="Acidic residues" evidence="8">
    <location>
        <begin position="838"/>
        <end position="848"/>
    </location>
</feature>
<dbReference type="PANTHER" id="PTHR13924">
    <property type="entry name" value="TRANSFORMING ACIDIC COILED-COIL CONTAINING PROTEIN 1/2"/>
    <property type="match status" value="1"/>
</dbReference>
<keyword evidence="6" id="KW-0206">Cytoskeleton</keyword>
<feature type="region of interest" description="Disordered" evidence="8">
    <location>
        <begin position="1"/>
        <end position="93"/>
    </location>
</feature>
<evidence type="ECO:0000259" key="9">
    <source>
        <dbReference type="Pfam" id="PF05010"/>
    </source>
</evidence>
<feature type="region of interest" description="Disordered" evidence="8">
    <location>
        <begin position="1018"/>
        <end position="1057"/>
    </location>
</feature>
<evidence type="ECO:0000313" key="11">
    <source>
        <dbReference type="Proteomes" id="UP000646548"/>
    </source>
</evidence>
<feature type="compositionally biased region" description="Polar residues" evidence="8">
    <location>
        <begin position="882"/>
        <end position="897"/>
    </location>
</feature>
<dbReference type="Pfam" id="PF05010">
    <property type="entry name" value="TACC_C"/>
    <property type="match status" value="1"/>
</dbReference>
<evidence type="ECO:0000256" key="1">
    <source>
        <dbReference type="ARBA" id="ARBA00004245"/>
    </source>
</evidence>
<evidence type="ECO:0000256" key="5">
    <source>
        <dbReference type="ARBA" id="ARBA00023054"/>
    </source>
</evidence>
<dbReference type="EMBL" id="WKFB01000416">
    <property type="protein sequence ID" value="KAF6723665.1"/>
    <property type="molecule type" value="Genomic_DNA"/>
</dbReference>
<feature type="region of interest" description="Disordered" evidence="8">
    <location>
        <begin position="652"/>
        <end position="671"/>
    </location>
</feature>
<feature type="compositionally biased region" description="Basic and acidic residues" evidence="8">
    <location>
        <begin position="898"/>
        <end position="909"/>
    </location>
</feature>
<dbReference type="InterPro" id="IPR007707">
    <property type="entry name" value="TACC_C"/>
</dbReference>
<dbReference type="GO" id="GO:0005856">
    <property type="term" value="C:cytoskeleton"/>
    <property type="evidence" value="ECO:0007669"/>
    <property type="project" value="UniProtKB-SubCell"/>
</dbReference>
<organism evidence="10 11">
    <name type="scientific">Oryzias melastigma</name>
    <name type="common">Marine medaka</name>
    <dbReference type="NCBI Taxonomy" id="30732"/>
    <lineage>
        <taxon>Eukaryota</taxon>
        <taxon>Metazoa</taxon>
        <taxon>Chordata</taxon>
        <taxon>Craniata</taxon>
        <taxon>Vertebrata</taxon>
        <taxon>Euteleostomi</taxon>
        <taxon>Actinopterygii</taxon>
        <taxon>Neopterygii</taxon>
        <taxon>Teleostei</taxon>
        <taxon>Neoteleostei</taxon>
        <taxon>Acanthomorphata</taxon>
        <taxon>Ovalentaria</taxon>
        <taxon>Atherinomorphae</taxon>
        <taxon>Beloniformes</taxon>
        <taxon>Adrianichthyidae</taxon>
        <taxon>Oryziinae</taxon>
        <taxon>Oryzias</taxon>
    </lineage>
</organism>